<evidence type="ECO:0000256" key="1">
    <source>
        <dbReference type="SAM" id="MobiDB-lite"/>
    </source>
</evidence>
<sequence>MFNSKKNLKMISAGLAAVMMVLTMASCSSPETGDASKADVKEKTSSTAAEESSEETAGEESAAEESVESEVKEDTESSEASAVTTSPDDFDLDAMIASIEAEIPDITAYSGIDIDIDPTLEDTSSTAEAGTTTTTTKPEANAPAAADLTSYQQFSFDGMTYDNANILDSAVTVPSGWEDKGRSSKDYKNTLYPDYDIVVSDKVVQFIKTRDEGGDKPSLKLYKGLTWGASVADIKAAYGEPVHEGSSDQYGTAFTNMFYKDSDGLLIIYQVSSDWGLAGIICEGKN</sequence>
<proteinExistence type="predicted"/>
<dbReference type="Proteomes" id="UP000021369">
    <property type="component" value="Unassembled WGS sequence"/>
</dbReference>
<protein>
    <recommendedName>
        <fullName evidence="5">Lipoprotein</fullName>
    </recommendedName>
</protein>
<dbReference type="AlphaFoldDB" id="A0A011UJV5"/>
<feature type="chain" id="PRO_5039207078" description="Lipoprotein" evidence="2">
    <location>
        <begin position="26"/>
        <end position="286"/>
    </location>
</feature>
<evidence type="ECO:0008006" key="5">
    <source>
        <dbReference type="Google" id="ProtNLM"/>
    </source>
</evidence>
<accession>A0A011UJV5</accession>
<feature type="signal peptide" evidence="2">
    <location>
        <begin position="1"/>
        <end position="25"/>
    </location>
</feature>
<feature type="region of interest" description="Disordered" evidence="1">
    <location>
        <begin position="28"/>
        <end position="87"/>
    </location>
</feature>
<evidence type="ECO:0000313" key="3">
    <source>
        <dbReference type="EMBL" id="EXM40924.1"/>
    </source>
</evidence>
<feature type="compositionally biased region" description="Basic and acidic residues" evidence="1">
    <location>
        <begin position="34"/>
        <end position="44"/>
    </location>
</feature>
<dbReference type="EMBL" id="JEOB01000001">
    <property type="protein sequence ID" value="EXM40924.1"/>
    <property type="molecule type" value="Genomic_DNA"/>
</dbReference>
<organism evidence="3 4">
    <name type="scientific">Ruminococcus albus SY3</name>
    <dbReference type="NCBI Taxonomy" id="1341156"/>
    <lineage>
        <taxon>Bacteria</taxon>
        <taxon>Bacillati</taxon>
        <taxon>Bacillota</taxon>
        <taxon>Clostridia</taxon>
        <taxon>Eubacteriales</taxon>
        <taxon>Oscillospiraceae</taxon>
        <taxon>Ruminococcus</taxon>
    </lineage>
</organism>
<keyword evidence="4" id="KW-1185">Reference proteome</keyword>
<gene>
    <name evidence="3" type="ORF">RASY3_01040</name>
</gene>
<feature type="compositionally biased region" description="Acidic residues" evidence="1">
    <location>
        <begin position="51"/>
        <end position="68"/>
    </location>
</feature>
<dbReference type="PATRIC" id="fig|1341156.4.peg.742"/>
<dbReference type="OrthoDB" id="1822936at2"/>
<dbReference type="RefSeq" id="WP_037284337.1">
    <property type="nucleotide sequence ID" value="NZ_JEOB01000001.1"/>
</dbReference>
<evidence type="ECO:0000256" key="2">
    <source>
        <dbReference type="SAM" id="SignalP"/>
    </source>
</evidence>
<feature type="region of interest" description="Disordered" evidence="1">
    <location>
        <begin position="119"/>
        <end position="142"/>
    </location>
</feature>
<keyword evidence="2" id="KW-0732">Signal</keyword>
<name>A0A011UJV5_RUMAL</name>
<comment type="caution">
    <text evidence="3">The sequence shown here is derived from an EMBL/GenBank/DDBJ whole genome shotgun (WGS) entry which is preliminary data.</text>
</comment>
<evidence type="ECO:0000313" key="4">
    <source>
        <dbReference type="Proteomes" id="UP000021369"/>
    </source>
</evidence>
<dbReference type="PROSITE" id="PS51257">
    <property type="entry name" value="PROKAR_LIPOPROTEIN"/>
    <property type="match status" value="1"/>
</dbReference>
<feature type="compositionally biased region" description="Low complexity" evidence="1">
    <location>
        <begin position="123"/>
        <end position="142"/>
    </location>
</feature>
<reference evidence="3 4" key="1">
    <citation type="submission" date="2013-06" db="EMBL/GenBank/DDBJ databases">
        <title>Rumen cellulosomics: divergent fiber-degrading strategies revealed by comparative genome-wide analysis of six Ruminococcal strains.</title>
        <authorList>
            <person name="Dassa B."/>
            <person name="Borovok I."/>
            <person name="Lamed R."/>
            <person name="Flint H."/>
            <person name="Yeoman C.J."/>
            <person name="White B."/>
            <person name="Bayer E.A."/>
        </authorList>
    </citation>
    <scope>NUCLEOTIDE SEQUENCE [LARGE SCALE GENOMIC DNA]</scope>
    <source>
        <strain evidence="3 4">SY3</strain>
    </source>
</reference>